<evidence type="ECO:0000313" key="1">
    <source>
        <dbReference type="EMBL" id="MPC12000.1"/>
    </source>
</evidence>
<dbReference type="AlphaFoldDB" id="A0A5B7CRC6"/>
<dbReference type="EMBL" id="VSRR010000192">
    <property type="protein sequence ID" value="MPC12000.1"/>
    <property type="molecule type" value="Genomic_DNA"/>
</dbReference>
<dbReference type="Proteomes" id="UP000324222">
    <property type="component" value="Unassembled WGS sequence"/>
</dbReference>
<evidence type="ECO:0000313" key="2">
    <source>
        <dbReference type="Proteomes" id="UP000324222"/>
    </source>
</evidence>
<proteinExistence type="predicted"/>
<protein>
    <submittedName>
        <fullName evidence="1">Uncharacterized protein</fullName>
    </submittedName>
</protein>
<comment type="caution">
    <text evidence="1">The sequence shown here is derived from an EMBL/GenBank/DDBJ whole genome shotgun (WGS) entry which is preliminary data.</text>
</comment>
<accession>A0A5B7CRC6</accession>
<name>A0A5B7CRC6_PORTR</name>
<reference evidence="1 2" key="1">
    <citation type="submission" date="2019-05" db="EMBL/GenBank/DDBJ databases">
        <title>Another draft genome of Portunus trituberculatus and its Hox gene families provides insights of decapod evolution.</title>
        <authorList>
            <person name="Jeong J.-H."/>
            <person name="Song I."/>
            <person name="Kim S."/>
            <person name="Choi T."/>
            <person name="Kim D."/>
            <person name="Ryu S."/>
            <person name="Kim W."/>
        </authorList>
    </citation>
    <scope>NUCLEOTIDE SEQUENCE [LARGE SCALE GENOMIC DNA]</scope>
    <source>
        <tissue evidence="1">Muscle</tissue>
    </source>
</reference>
<keyword evidence="2" id="KW-1185">Reference proteome</keyword>
<organism evidence="1 2">
    <name type="scientific">Portunus trituberculatus</name>
    <name type="common">Swimming crab</name>
    <name type="synonym">Neptunus trituberculatus</name>
    <dbReference type="NCBI Taxonomy" id="210409"/>
    <lineage>
        <taxon>Eukaryota</taxon>
        <taxon>Metazoa</taxon>
        <taxon>Ecdysozoa</taxon>
        <taxon>Arthropoda</taxon>
        <taxon>Crustacea</taxon>
        <taxon>Multicrustacea</taxon>
        <taxon>Malacostraca</taxon>
        <taxon>Eumalacostraca</taxon>
        <taxon>Eucarida</taxon>
        <taxon>Decapoda</taxon>
        <taxon>Pleocyemata</taxon>
        <taxon>Brachyura</taxon>
        <taxon>Eubrachyura</taxon>
        <taxon>Portunoidea</taxon>
        <taxon>Portunidae</taxon>
        <taxon>Portuninae</taxon>
        <taxon>Portunus</taxon>
    </lineage>
</organism>
<sequence>MAACWASSQPSPLRSKLRAHRPIFGYQKSHCIAKTTIVQEVHTYTTPTCNSGHIKYKIYRCGETYCIALGPLGGLGGGLEVRSAGGGPKEAGGALGRRKSRYTIATSRYRPPTIFSKNPKQV</sequence>
<gene>
    <name evidence="1" type="ORF">E2C01_004677</name>
</gene>